<sequence>FGYRKKNKVWISKQIHDMQKTNSWLVLFNQLIVVFLFRHGQNNLISKEIRG</sequence>
<evidence type="ECO:0000256" key="1">
    <source>
        <dbReference type="SAM" id="Phobius"/>
    </source>
</evidence>
<evidence type="ECO:0000313" key="2">
    <source>
        <dbReference type="EMBL" id="CAF4396822.1"/>
    </source>
</evidence>
<evidence type="ECO:0000313" key="3">
    <source>
        <dbReference type="Proteomes" id="UP000663842"/>
    </source>
</evidence>
<gene>
    <name evidence="2" type="ORF">UXM345_LOCUS38052</name>
</gene>
<feature type="non-terminal residue" evidence="2">
    <location>
        <position position="1"/>
    </location>
</feature>
<protein>
    <submittedName>
        <fullName evidence="2">Uncharacterized protein</fullName>
    </submittedName>
</protein>
<organism evidence="2 3">
    <name type="scientific">Rotaria magnacalcarata</name>
    <dbReference type="NCBI Taxonomy" id="392030"/>
    <lineage>
        <taxon>Eukaryota</taxon>
        <taxon>Metazoa</taxon>
        <taxon>Spiralia</taxon>
        <taxon>Gnathifera</taxon>
        <taxon>Rotifera</taxon>
        <taxon>Eurotatoria</taxon>
        <taxon>Bdelloidea</taxon>
        <taxon>Philodinida</taxon>
        <taxon>Philodinidae</taxon>
        <taxon>Rotaria</taxon>
    </lineage>
</organism>
<feature type="transmembrane region" description="Helical" evidence="1">
    <location>
        <begin position="21"/>
        <end position="37"/>
    </location>
</feature>
<dbReference type="Proteomes" id="UP000663842">
    <property type="component" value="Unassembled WGS sequence"/>
</dbReference>
<accession>A0A820NSV0</accession>
<comment type="caution">
    <text evidence="2">The sequence shown here is derived from an EMBL/GenBank/DDBJ whole genome shotgun (WGS) entry which is preliminary data.</text>
</comment>
<name>A0A820NSV0_9BILA</name>
<keyword evidence="1" id="KW-0812">Transmembrane</keyword>
<dbReference type="AlphaFoldDB" id="A0A820NSV0"/>
<dbReference type="EMBL" id="CAJOBF010023765">
    <property type="protein sequence ID" value="CAF4396822.1"/>
    <property type="molecule type" value="Genomic_DNA"/>
</dbReference>
<proteinExistence type="predicted"/>
<reference evidence="2" key="1">
    <citation type="submission" date="2021-02" db="EMBL/GenBank/DDBJ databases">
        <authorList>
            <person name="Nowell W R."/>
        </authorList>
    </citation>
    <scope>NUCLEOTIDE SEQUENCE</scope>
</reference>
<keyword evidence="1" id="KW-0472">Membrane</keyword>
<keyword evidence="1" id="KW-1133">Transmembrane helix</keyword>